<keyword evidence="2" id="KW-1185">Reference proteome</keyword>
<dbReference type="SUPFAM" id="SSF81301">
    <property type="entry name" value="Nucleotidyltransferase"/>
    <property type="match status" value="1"/>
</dbReference>
<comment type="caution">
    <text evidence="1">The sequence shown here is derived from an EMBL/GenBank/DDBJ whole genome shotgun (WGS) entry which is preliminary data.</text>
</comment>
<gene>
    <name evidence="1" type="ORF">QBC38DRAFT_546497</name>
</gene>
<proteinExistence type="predicted"/>
<name>A0AAN7BM58_9PEZI</name>
<dbReference type="EMBL" id="MU865358">
    <property type="protein sequence ID" value="KAK4225868.1"/>
    <property type="molecule type" value="Genomic_DNA"/>
</dbReference>
<organism evidence="1 2">
    <name type="scientific">Podospora fimiseda</name>
    <dbReference type="NCBI Taxonomy" id="252190"/>
    <lineage>
        <taxon>Eukaryota</taxon>
        <taxon>Fungi</taxon>
        <taxon>Dikarya</taxon>
        <taxon>Ascomycota</taxon>
        <taxon>Pezizomycotina</taxon>
        <taxon>Sordariomycetes</taxon>
        <taxon>Sordariomycetidae</taxon>
        <taxon>Sordariales</taxon>
        <taxon>Podosporaceae</taxon>
        <taxon>Podospora</taxon>
    </lineage>
</organism>
<dbReference type="Proteomes" id="UP001301958">
    <property type="component" value="Unassembled WGS sequence"/>
</dbReference>
<dbReference type="InterPro" id="IPR043519">
    <property type="entry name" value="NT_sf"/>
</dbReference>
<evidence type="ECO:0000313" key="1">
    <source>
        <dbReference type="EMBL" id="KAK4225868.1"/>
    </source>
</evidence>
<dbReference type="AlphaFoldDB" id="A0AAN7BM58"/>
<reference evidence="1" key="2">
    <citation type="submission" date="2023-05" db="EMBL/GenBank/DDBJ databases">
        <authorList>
            <consortium name="Lawrence Berkeley National Laboratory"/>
            <person name="Steindorff A."/>
            <person name="Hensen N."/>
            <person name="Bonometti L."/>
            <person name="Westerberg I."/>
            <person name="Brannstrom I.O."/>
            <person name="Guillou S."/>
            <person name="Cros-Aarteil S."/>
            <person name="Calhoun S."/>
            <person name="Haridas S."/>
            <person name="Kuo A."/>
            <person name="Mondo S."/>
            <person name="Pangilinan J."/>
            <person name="Riley R."/>
            <person name="Labutti K."/>
            <person name="Andreopoulos B."/>
            <person name="Lipzen A."/>
            <person name="Chen C."/>
            <person name="Yanf M."/>
            <person name="Daum C."/>
            <person name="Ng V."/>
            <person name="Clum A."/>
            <person name="Ohm R."/>
            <person name="Martin F."/>
            <person name="Silar P."/>
            <person name="Natvig D."/>
            <person name="Lalanne C."/>
            <person name="Gautier V."/>
            <person name="Ament-Velasquez S.L."/>
            <person name="Kruys A."/>
            <person name="Hutchinson M.I."/>
            <person name="Powell A.J."/>
            <person name="Barry K."/>
            <person name="Miller A.N."/>
            <person name="Grigoriev I.V."/>
            <person name="Debuchy R."/>
            <person name="Gladieux P."/>
            <person name="Thoren M.H."/>
            <person name="Johannesson H."/>
        </authorList>
    </citation>
    <scope>NUCLEOTIDE SEQUENCE</scope>
    <source>
        <strain evidence="1">CBS 990.96</strain>
    </source>
</reference>
<evidence type="ECO:0000313" key="2">
    <source>
        <dbReference type="Proteomes" id="UP001301958"/>
    </source>
</evidence>
<reference evidence="1" key="1">
    <citation type="journal article" date="2023" name="Mol. Phylogenet. Evol.">
        <title>Genome-scale phylogeny and comparative genomics of the fungal order Sordariales.</title>
        <authorList>
            <person name="Hensen N."/>
            <person name="Bonometti L."/>
            <person name="Westerberg I."/>
            <person name="Brannstrom I.O."/>
            <person name="Guillou S."/>
            <person name="Cros-Aarteil S."/>
            <person name="Calhoun S."/>
            <person name="Haridas S."/>
            <person name="Kuo A."/>
            <person name="Mondo S."/>
            <person name="Pangilinan J."/>
            <person name="Riley R."/>
            <person name="LaButti K."/>
            <person name="Andreopoulos B."/>
            <person name="Lipzen A."/>
            <person name="Chen C."/>
            <person name="Yan M."/>
            <person name="Daum C."/>
            <person name="Ng V."/>
            <person name="Clum A."/>
            <person name="Steindorff A."/>
            <person name="Ohm R.A."/>
            <person name="Martin F."/>
            <person name="Silar P."/>
            <person name="Natvig D.O."/>
            <person name="Lalanne C."/>
            <person name="Gautier V."/>
            <person name="Ament-Velasquez S.L."/>
            <person name="Kruys A."/>
            <person name="Hutchinson M.I."/>
            <person name="Powell A.J."/>
            <person name="Barry K."/>
            <person name="Miller A.N."/>
            <person name="Grigoriev I.V."/>
            <person name="Debuchy R."/>
            <person name="Gladieux P."/>
            <person name="Hiltunen Thoren M."/>
            <person name="Johannesson H."/>
        </authorList>
    </citation>
    <scope>NUCLEOTIDE SEQUENCE</scope>
    <source>
        <strain evidence="1">CBS 990.96</strain>
    </source>
</reference>
<protein>
    <submittedName>
        <fullName evidence="1">Uncharacterized protein</fullName>
    </submittedName>
</protein>
<sequence length="152" mass="16996">MAPQELYLQAAEALSGILSNLGVNHAFIRGFAISLLGGTRATADIDIEIDAADMMDLRNCYSRPSSRNIGSNQDQTSIRKLRQDLEDIGFLLGWLAERDKKVDFMAYSSLHVDRLYSAVGSLRKYWKGAGRDDLVQLLDLVLEVDDQKVMED</sequence>
<accession>A0AAN7BM58</accession>